<dbReference type="PROSITE" id="PS50106">
    <property type="entry name" value="PDZ"/>
    <property type="match status" value="1"/>
</dbReference>
<evidence type="ECO:0000259" key="4">
    <source>
        <dbReference type="PROSITE" id="PS50106"/>
    </source>
</evidence>
<dbReference type="InterPro" id="IPR052122">
    <property type="entry name" value="Intracell_Traff_Signaling_Reg"/>
</dbReference>
<protein>
    <recommendedName>
        <fullName evidence="4">PDZ domain-containing protein</fullName>
    </recommendedName>
</protein>
<proteinExistence type="predicted"/>
<feature type="region of interest" description="Disordered" evidence="3">
    <location>
        <begin position="1"/>
        <end position="25"/>
    </location>
</feature>
<dbReference type="SUPFAM" id="SSF50156">
    <property type="entry name" value="PDZ domain-like"/>
    <property type="match status" value="1"/>
</dbReference>
<accession>A0A2G9T9Y2</accession>
<keyword evidence="6" id="KW-1185">Reference proteome</keyword>
<dbReference type="Proteomes" id="UP000230423">
    <property type="component" value="Unassembled WGS sequence"/>
</dbReference>
<dbReference type="InterPro" id="IPR001478">
    <property type="entry name" value="PDZ"/>
</dbReference>
<dbReference type="AlphaFoldDB" id="A0A2G9T9Y2"/>
<dbReference type="InterPro" id="IPR036034">
    <property type="entry name" value="PDZ_sf"/>
</dbReference>
<dbReference type="SMART" id="SM00228">
    <property type="entry name" value="PDZ"/>
    <property type="match status" value="1"/>
</dbReference>
<evidence type="ECO:0000313" key="6">
    <source>
        <dbReference type="Proteomes" id="UP000230423"/>
    </source>
</evidence>
<evidence type="ECO:0000313" key="5">
    <source>
        <dbReference type="EMBL" id="PIO54342.1"/>
    </source>
</evidence>
<feature type="non-terminal residue" evidence="5">
    <location>
        <position position="119"/>
    </location>
</feature>
<comment type="subcellular location">
    <subcellularLocation>
        <location evidence="1">Cytoplasm</location>
    </subcellularLocation>
</comment>
<dbReference type="GO" id="GO:0005737">
    <property type="term" value="C:cytoplasm"/>
    <property type="evidence" value="ECO:0007669"/>
    <property type="project" value="UniProtKB-SubCell"/>
</dbReference>
<dbReference type="Pfam" id="PF17820">
    <property type="entry name" value="PDZ_6"/>
    <property type="match status" value="1"/>
</dbReference>
<organism evidence="5 6">
    <name type="scientific">Teladorsagia circumcincta</name>
    <name type="common">Brown stomach worm</name>
    <name type="synonym">Ostertagia circumcincta</name>
    <dbReference type="NCBI Taxonomy" id="45464"/>
    <lineage>
        <taxon>Eukaryota</taxon>
        <taxon>Metazoa</taxon>
        <taxon>Ecdysozoa</taxon>
        <taxon>Nematoda</taxon>
        <taxon>Chromadorea</taxon>
        <taxon>Rhabditida</taxon>
        <taxon>Rhabditina</taxon>
        <taxon>Rhabditomorpha</taxon>
        <taxon>Strongyloidea</taxon>
        <taxon>Trichostrongylidae</taxon>
        <taxon>Teladorsagia</taxon>
    </lineage>
</organism>
<dbReference type="EMBL" id="KZ398000">
    <property type="protein sequence ID" value="PIO54342.1"/>
    <property type="molecule type" value="Genomic_DNA"/>
</dbReference>
<gene>
    <name evidence="5" type="ORF">TELCIR_24298</name>
</gene>
<dbReference type="Gene3D" id="2.30.42.10">
    <property type="match status" value="1"/>
</dbReference>
<dbReference type="InterPro" id="IPR041489">
    <property type="entry name" value="PDZ_6"/>
</dbReference>
<dbReference type="OrthoDB" id="10041077at2759"/>
<sequence length="119" mass="13210">MDLNKMNDAAKNEEPDDPPATPPVRVNTQRTVLLVRSSLEECFGFALQTYVFKRGPYGLKERITYIDYVRDKSIAAGAGVQEGDVVVAVNGSPVLQESHADLVKLMSSQLELRLVLLYQ</sequence>
<feature type="domain" description="PDZ" evidence="4">
    <location>
        <begin position="31"/>
        <end position="106"/>
    </location>
</feature>
<evidence type="ECO:0000256" key="1">
    <source>
        <dbReference type="ARBA" id="ARBA00004496"/>
    </source>
</evidence>
<keyword evidence="2" id="KW-0963">Cytoplasm</keyword>
<dbReference type="PANTHER" id="PTHR15963:SF5">
    <property type="entry name" value="SHORT SPINDLE 6, ISOFORM A"/>
    <property type="match status" value="1"/>
</dbReference>
<dbReference type="PANTHER" id="PTHR15963">
    <property type="entry name" value="GENERAL RECEPTOR FOR PHOSPHOINOSITIDES 1-ASSOCIATED SCAFFOLD PROTEIN-RELATED"/>
    <property type="match status" value="1"/>
</dbReference>
<name>A0A2G9T9Y2_TELCI</name>
<reference evidence="5 6" key="1">
    <citation type="submission" date="2015-09" db="EMBL/GenBank/DDBJ databases">
        <title>Draft genome of the parasitic nematode Teladorsagia circumcincta isolate WARC Sus (inbred).</title>
        <authorList>
            <person name="Mitreva M."/>
        </authorList>
    </citation>
    <scope>NUCLEOTIDE SEQUENCE [LARGE SCALE GENOMIC DNA]</scope>
    <source>
        <strain evidence="5 6">S</strain>
    </source>
</reference>
<evidence type="ECO:0000256" key="3">
    <source>
        <dbReference type="SAM" id="MobiDB-lite"/>
    </source>
</evidence>
<evidence type="ECO:0000256" key="2">
    <source>
        <dbReference type="ARBA" id="ARBA00022490"/>
    </source>
</evidence>